<dbReference type="Pfam" id="PF05175">
    <property type="entry name" value="MTS"/>
    <property type="match status" value="1"/>
</dbReference>
<protein>
    <submittedName>
        <fullName evidence="2">Methyltransferase</fullName>
    </submittedName>
</protein>
<evidence type="ECO:0000259" key="1">
    <source>
        <dbReference type="Pfam" id="PF05175"/>
    </source>
</evidence>
<dbReference type="PANTHER" id="PTHR18895:SF74">
    <property type="entry name" value="MTRF1L RELEASE FACTOR GLUTAMINE METHYLTRANSFERASE"/>
    <property type="match status" value="1"/>
</dbReference>
<organism evidence="2 3">
    <name type="scientific">Agromyces tropicus</name>
    <dbReference type="NCBI Taxonomy" id="555371"/>
    <lineage>
        <taxon>Bacteria</taxon>
        <taxon>Bacillati</taxon>
        <taxon>Actinomycetota</taxon>
        <taxon>Actinomycetes</taxon>
        <taxon>Micrococcales</taxon>
        <taxon>Microbacteriaceae</taxon>
        <taxon>Agromyces</taxon>
    </lineage>
</organism>
<dbReference type="GO" id="GO:0008168">
    <property type="term" value="F:methyltransferase activity"/>
    <property type="evidence" value="ECO:0007669"/>
    <property type="project" value="UniProtKB-KW"/>
</dbReference>
<reference evidence="2 3" key="1">
    <citation type="journal article" date="2019" name="Int. J. Syst. Evol. Microbiol.">
        <title>The Global Catalogue of Microorganisms (GCM) 10K type strain sequencing project: providing services to taxonomists for standard genome sequencing and annotation.</title>
        <authorList>
            <consortium name="The Broad Institute Genomics Platform"/>
            <consortium name="The Broad Institute Genome Sequencing Center for Infectious Disease"/>
            <person name="Wu L."/>
            <person name="Ma J."/>
        </authorList>
    </citation>
    <scope>NUCLEOTIDE SEQUENCE [LARGE SCALE GENOMIC DNA]</scope>
    <source>
        <strain evidence="2 3">JCM 15672</strain>
    </source>
</reference>
<dbReference type="EMBL" id="BAAAPW010000002">
    <property type="protein sequence ID" value="GAA2031946.1"/>
    <property type="molecule type" value="Genomic_DNA"/>
</dbReference>
<dbReference type="InterPro" id="IPR029063">
    <property type="entry name" value="SAM-dependent_MTases_sf"/>
</dbReference>
<dbReference type="InterPro" id="IPR050320">
    <property type="entry name" value="N5-glutamine_MTase"/>
</dbReference>
<name>A0ABN2U9K4_9MICO</name>
<keyword evidence="2" id="KW-0489">Methyltransferase</keyword>
<dbReference type="PANTHER" id="PTHR18895">
    <property type="entry name" value="HEMK METHYLTRANSFERASE"/>
    <property type="match status" value="1"/>
</dbReference>
<dbReference type="InterPro" id="IPR007848">
    <property type="entry name" value="Small_mtfrase_dom"/>
</dbReference>
<keyword evidence="3" id="KW-1185">Reference proteome</keyword>
<evidence type="ECO:0000313" key="3">
    <source>
        <dbReference type="Proteomes" id="UP001501196"/>
    </source>
</evidence>
<gene>
    <name evidence="2" type="ORF">GCM10009819_14860</name>
</gene>
<proteinExistence type="predicted"/>
<dbReference type="RefSeq" id="WP_344371234.1">
    <property type="nucleotide sequence ID" value="NZ_BAAAPW010000002.1"/>
</dbReference>
<dbReference type="SUPFAM" id="SSF53335">
    <property type="entry name" value="S-adenosyl-L-methionine-dependent methyltransferases"/>
    <property type="match status" value="1"/>
</dbReference>
<accession>A0ABN2U9K4</accession>
<dbReference type="Proteomes" id="UP001501196">
    <property type="component" value="Unassembled WGS sequence"/>
</dbReference>
<evidence type="ECO:0000313" key="2">
    <source>
        <dbReference type="EMBL" id="GAA2031946.1"/>
    </source>
</evidence>
<comment type="caution">
    <text evidence="2">The sequence shown here is derived from an EMBL/GenBank/DDBJ whole genome shotgun (WGS) entry which is preliminary data.</text>
</comment>
<keyword evidence="2" id="KW-0808">Transferase</keyword>
<sequence>MDPTDVPLDDVVARLRASGSVFAEDEAAILVRAAADAGELESLVSRRVAGAPLEPLVGRVRFGRLDLEVGPGVFVPRQRSRRLAHLAVRRMRQRVGGEGSSPAPVMLEPYCGVAPLAATVAASVPRAEVHAADVDAAALAYARRNLPEGAGVHVADGLAGLPSRLRGRIDVIAAVPPYVPGAELELMPREAREFEPAAALVGGGADGLDHVRRIVRDAGSWTAPGGSVLVELHAAQLVVAARAARPAGWTVRIHPPSASRTGVLELVAGSEPIAG</sequence>
<dbReference type="Gene3D" id="3.40.50.150">
    <property type="entry name" value="Vaccinia Virus protein VP39"/>
    <property type="match status" value="1"/>
</dbReference>
<feature type="domain" description="Methyltransferase small" evidence="1">
    <location>
        <begin position="111"/>
        <end position="184"/>
    </location>
</feature>
<dbReference type="GO" id="GO:0032259">
    <property type="term" value="P:methylation"/>
    <property type="evidence" value="ECO:0007669"/>
    <property type="project" value="UniProtKB-KW"/>
</dbReference>